<reference evidence="1 2" key="1">
    <citation type="submission" date="2022-12" db="EMBL/GenBank/DDBJ databases">
        <authorList>
            <person name="Muema E."/>
        </authorList>
    </citation>
    <scope>NUCLEOTIDE SEQUENCE [LARGE SCALE GENOMIC DNA]</scope>
    <source>
        <strain evidence="2">1330</strain>
    </source>
</reference>
<protein>
    <submittedName>
        <fullName evidence="1">Uncharacterized protein</fullName>
    </submittedName>
</protein>
<dbReference type="RefSeq" id="WP_337096105.1">
    <property type="nucleotide sequence ID" value="NZ_JAPYKO010000026.1"/>
</dbReference>
<evidence type="ECO:0000313" key="1">
    <source>
        <dbReference type="EMBL" id="MEI9405814.1"/>
    </source>
</evidence>
<sequence length="78" mass="9052">MHLVQILLPSMDNDGQPFAQQDFERVKEELASRFEGVTAYLQAPADGLWRKGAESNADKIVIFEVMTEEIDLREWRDR</sequence>
<comment type="caution">
    <text evidence="1">The sequence shown here is derived from an EMBL/GenBank/DDBJ whole genome shotgun (WGS) entry which is preliminary data.</text>
</comment>
<dbReference type="Proteomes" id="UP001366503">
    <property type="component" value="Unassembled WGS sequence"/>
</dbReference>
<keyword evidence="2" id="KW-1185">Reference proteome</keyword>
<feature type="non-terminal residue" evidence="1">
    <location>
        <position position="78"/>
    </location>
</feature>
<name>A0ABU8KM15_9HYPH</name>
<accession>A0ABU8KM15</accession>
<organism evidence="1 2">
    <name type="scientific">Mesorhizobium argentiipisi</name>
    <dbReference type="NCBI Taxonomy" id="3015175"/>
    <lineage>
        <taxon>Bacteria</taxon>
        <taxon>Pseudomonadati</taxon>
        <taxon>Pseudomonadota</taxon>
        <taxon>Alphaproteobacteria</taxon>
        <taxon>Hyphomicrobiales</taxon>
        <taxon>Phyllobacteriaceae</taxon>
        <taxon>Mesorhizobium</taxon>
    </lineage>
</organism>
<proteinExistence type="predicted"/>
<evidence type="ECO:0000313" key="2">
    <source>
        <dbReference type="Proteomes" id="UP001366503"/>
    </source>
</evidence>
<gene>
    <name evidence="1" type="ORF">O7A05_27160</name>
</gene>
<dbReference type="EMBL" id="JAPYKO010000026">
    <property type="protein sequence ID" value="MEI9405814.1"/>
    <property type="molecule type" value="Genomic_DNA"/>
</dbReference>